<evidence type="ECO:0000256" key="1">
    <source>
        <dbReference type="SAM" id="MobiDB-lite"/>
    </source>
</evidence>
<feature type="region of interest" description="Disordered" evidence="1">
    <location>
        <begin position="1"/>
        <end position="39"/>
    </location>
</feature>
<reference evidence="2 3" key="1">
    <citation type="submission" date="2019-06" db="EMBL/GenBank/DDBJ databases">
        <title>Whole genome shotgun sequence of Streptomyces gardneri NBRC 12865.</title>
        <authorList>
            <person name="Hosoyama A."/>
            <person name="Uohara A."/>
            <person name="Ohji S."/>
            <person name="Ichikawa N."/>
        </authorList>
    </citation>
    <scope>NUCLEOTIDE SEQUENCE [LARGE SCALE GENOMIC DNA]</scope>
    <source>
        <strain evidence="2 3">NBRC 12865</strain>
    </source>
</reference>
<evidence type="ECO:0000313" key="3">
    <source>
        <dbReference type="Proteomes" id="UP000315226"/>
    </source>
</evidence>
<dbReference type="OrthoDB" id="3322815at2"/>
<sequence>MTNPVQHGSDGHIDPAAQEQVPRQRDPEPEGQAPQPVRRDNQLVFSDLTHYPVMAQALDNQWLPTELAEGRQGTNAPRKAPGAVAAASAELRRSLVNSGTLVVNRAFFVNNEALYANFVPQAEPADRNAFAQLLNDRAIVPYLLMERDGTEDFAFAHDVVAGRAWRRLITEESDPGLVRLDWDEEANRAVTDRIGQRFTRQLPGLKWLSPPQLAKDLGIPLDLATSMGSGILQDILHWAGSQDHTANITRNAVYKEFLTRPGTDPHHGLLREGAEIVPTKQLIDLMYNLGLPDASGLVALTPPGSPPRRTLQEDVSPQARAQDPEAIGLLIRNLVADSLHRAVDGPNSYAGLSLADIIALRETGEWNTYVGSLETFLHDSFRGGRIPDPDEFSERAATVARDHARMLRTARRAGRSGEGFAREITTMLVLESGGVALQIASGEEVSLISGTLQMLTAVGGAMTVRLEFWDKAARDRRSGLGHSLTLPTLRLGNLQKDWKTILDVYGGPVVETGRVAPARGGQADQQARHG</sequence>
<organism evidence="2 3">
    <name type="scientific">Streptomyces gardneri</name>
    <dbReference type="NCBI Taxonomy" id="66892"/>
    <lineage>
        <taxon>Bacteria</taxon>
        <taxon>Bacillati</taxon>
        <taxon>Actinomycetota</taxon>
        <taxon>Actinomycetes</taxon>
        <taxon>Kitasatosporales</taxon>
        <taxon>Streptomycetaceae</taxon>
        <taxon>Streptomyces</taxon>
    </lineage>
</organism>
<evidence type="ECO:0000313" key="2">
    <source>
        <dbReference type="EMBL" id="GEB58357.1"/>
    </source>
</evidence>
<dbReference type="EMBL" id="BJMN01000025">
    <property type="protein sequence ID" value="GEB58357.1"/>
    <property type="molecule type" value="Genomic_DNA"/>
</dbReference>
<accession>A0A4Y3RNL9</accession>
<protein>
    <submittedName>
        <fullName evidence="2">Uncharacterized protein</fullName>
    </submittedName>
</protein>
<dbReference type="RefSeq" id="WP_141297734.1">
    <property type="nucleotide sequence ID" value="NZ_BJMN01000025.1"/>
</dbReference>
<dbReference type="Proteomes" id="UP000315226">
    <property type="component" value="Unassembled WGS sequence"/>
</dbReference>
<proteinExistence type="predicted"/>
<name>A0A4Y3RNL9_9ACTN</name>
<dbReference type="AlphaFoldDB" id="A0A4Y3RNL9"/>
<comment type="caution">
    <text evidence="2">The sequence shown here is derived from an EMBL/GenBank/DDBJ whole genome shotgun (WGS) entry which is preliminary data.</text>
</comment>
<gene>
    <name evidence="2" type="ORF">SGA01_39620</name>
</gene>
<keyword evidence="3" id="KW-1185">Reference proteome</keyword>